<feature type="region of interest" description="Disordered" evidence="5">
    <location>
        <begin position="1"/>
        <end position="27"/>
    </location>
</feature>
<dbReference type="GO" id="GO:0016757">
    <property type="term" value="F:glycosyltransferase activity"/>
    <property type="evidence" value="ECO:0007669"/>
    <property type="project" value="InterPro"/>
</dbReference>
<comment type="subcellular location">
    <subcellularLocation>
        <location evidence="1">Membrane</location>
    </subcellularLocation>
</comment>
<keyword evidence="6" id="KW-1133">Transmembrane helix</keyword>
<evidence type="ECO:0000256" key="1">
    <source>
        <dbReference type="ARBA" id="ARBA00004370"/>
    </source>
</evidence>
<name>A0A7S2UU95_9STRA</name>
<sequence length="425" mass="48094">MKRIRSVVEVPLSGQSSDSDNDISPRASASLGLNIDVEDPSMKGDKCSKYWNRVKISRTPKLLLVLLIFTCGYIGIAATFSSPRPMDEALLSVAQKYTVVVNTYRRPDMLARAIDHYGRCRRTDSIRVIWSESEFPPVPEVDADMYSPFTEVIYHIHPENSLNDRFEPLEGLRTESIFSVDDDMMVSCDDLDFAFEVWRNQPRTLVGFMPRTHTLVDGGFFKQWVYNCWWKVWWDGEYSIIITKAAFLHRDFLDLYTFKMPQEIRDYVDDKMNCEDIAMQFLVANETGLPPTYVRGALADLGAFNGLSAKSWNKGGHMAARNDCLNDLVELYGGKMPLVKGHNIAAPASSWWINQPATWLEYFSSDLVLKLTGKEVNQEKLRKAQTAADLENLSEHQLLTSAKTGISSTSMAVLLGMLVTVFSTC</sequence>
<accession>A0A7S2UU95</accession>
<keyword evidence="6" id="KW-0812">Transmembrane</keyword>
<feature type="domain" description="Glycosyl transferase 64" evidence="7">
    <location>
        <begin position="97"/>
        <end position="341"/>
    </location>
</feature>
<evidence type="ECO:0000256" key="2">
    <source>
        <dbReference type="ARBA" id="ARBA00022679"/>
    </source>
</evidence>
<evidence type="ECO:0000256" key="6">
    <source>
        <dbReference type="SAM" id="Phobius"/>
    </source>
</evidence>
<keyword evidence="2" id="KW-0808">Transferase</keyword>
<evidence type="ECO:0000313" key="8">
    <source>
        <dbReference type="EMBL" id="CAD9859396.1"/>
    </source>
</evidence>
<protein>
    <recommendedName>
        <fullName evidence="7">Glycosyl transferase 64 domain-containing protein</fullName>
    </recommendedName>
</protein>
<dbReference type="EMBL" id="HBHR01004095">
    <property type="protein sequence ID" value="CAD9859396.1"/>
    <property type="molecule type" value="Transcribed_RNA"/>
</dbReference>
<dbReference type="InterPro" id="IPR004263">
    <property type="entry name" value="Exostosin"/>
</dbReference>
<proteinExistence type="predicted"/>
<evidence type="ECO:0000259" key="7">
    <source>
        <dbReference type="Pfam" id="PF09258"/>
    </source>
</evidence>
<evidence type="ECO:0000256" key="4">
    <source>
        <dbReference type="ARBA" id="ARBA00023157"/>
    </source>
</evidence>
<dbReference type="AlphaFoldDB" id="A0A7S2UU95"/>
<reference evidence="8" key="1">
    <citation type="submission" date="2021-01" db="EMBL/GenBank/DDBJ databases">
        <authorList>
            <person name="Corre E."/>
            <person name="Pelletier E."/>
            <person name="Niang G."/>
            <person name="Scheremetjew M."/>
            <person name="Finn R."/>
            <person name="Kale V."/>
            <person name="Holt S."/>
            <person name="Cochrane G."/>
            <person name="Meng A."/>
            <person name="Brown T."/>
            <person name="Cohen L."/>
        </authorList>
    </citation>
    <scope>NUCLEOTIDE SEQUENCE</scope>
    <source>
        <strain evidence="8">CCMP1661</strain>
    </source>
</reference>
<gene>
    <name evidence="8" type="ORF">FJAP1339_LOCUS1915</name>
</gene>
<dbReference type="GO" id="GO:0016020">
    <property type="term" value="C:membrane"/>
    <property type="evidence" value="ECO:0007669"/>
    <property type="project" value="UniProtKB-SubCell"/>
</dbReference>
<organism evidence="8">
    <name type="scientific">Fibrocapsa japonica</name>
    <dbReference type="NCBI Taxonomy" id="94617"/>
    <lineage>
        <taxon>Eukaryota</taxon>
        <taxon>Sar</taxon>
        <taxon>Stramenopiles</taxon>
        <taxon>Ochrophyta</taxon>
        <taxon>Raphidophyceae</taxon>
        <taxon>Chattonellales</taxon>
        <taxon>Chattonellaceae</taxon>
        <taxon>Fibrocapsa</taxon>
    </lineage>
</organism>
<dbReference type="PANTHER" id="PTHR48261:SF2">
    <property type="entry name" value="ACETYLGLUCOSAMINYLTRANSFERASE"/>
    <property type="match status" value="1"/>
</dbReference>
<keyword evidence="3 6" id="KW-0472">Membrane</keyword>
<dbReference type="InterPro" id="IPR029044">
    <property type="entry name" value="Nucleotide-diphossugar_trans"/>
</dbReference>
<feature type="transmembrane region" description="Helical" evidence="6">
    <location>
        <begin position="62"/>
        <end position="80"/>
    </location>
</feature>
<keyword evidence="4" id="KW-1015">Disulfide bond</keyword>
<evidence type="ECO:0000256" key="3">
    <source>
        <dbReference type="ARBA" id="ARBA00023136"/>
    </source>
</evidence>
<evidence type="ECO:0000256" key="5">
    <source>
        <dbReference type="SAM" id="MobiDB-lite"/>
    </source>
</evidence>
<dbReference type="SUPFAM" id="SSF53448">
    <property type="entry name" value="Nucleotide-diphospho-sugar transferases"/>
    <property type="match status" value="1"/>
</dbReference>
<dbReference type="InterPro" id="IPR015338">
    <property type="entry name" value="GT64_dom"/>
</dbReference>
<dbReference type="PANTHER" id="PTHR48261">
    <property type="entry name" value="ACETYLGLUCOSAMINYLTRANSFERASE"/>
    <property type="match status" value="1"/>
</dbReference>
<dbReference type="Pfam" id="PF09258">
    <property type="entry name" value="Glyco_transf_64"/>
    <property type="match status" value="1"/>
</dbReference>
<dbReference type="Gene3D" id="3.90.550.10">
    <property type="entry name" value="Spore Coat Polysaccharide Biosynthesis Protein SpsA, Chain A"/>
    <property type="match status" value="1"/>
</dbReference>